<dbReference type="Pfam" id="PF24961">
    <property type="entry name" value="NfeD_membrane"/>
    <property type="match status" value="1"/>
</dbReference>
<protein>
    <recommendedName>
        <fullName evidence="11">Nodulation protein NfeD</fullName>
    </recommendedName>
</protein>
<keyword evidence="10" id="KW-1185">Reference proteome</keyword>
<dbReference type="PANTHER" id="PTHR33507">
    <property type="entry name" value="INNER MEMBRANE PROTEIN YBBJ"/>
    <property type="match status" value="1"/>
</dbReference>
<evidence type="ECO:0000259" key="7">
    <source>
        <dbReference type="Pfam" id="PF24961"/>
    </source>
</evidence>
<keyword evidence="2 5" id="KW-0812">Transmembrane</keyword>
<reference evidence="9" key="1">
    <citation type="journal article" date="2014" name="Int. J. Syst. Evol. Microbiol.">
        <title>Complete genome sequence of Corynebacterium casei LMG S-19264T (=DSM 44701T), isolated from a smear-ripened cheese.</title>
        <authorList>
            <consortium name="US DOE Joint Genome Institute (JGI-PGF)"/>
            <person name="Walter F."/>
            <person name="Albersmeier A."/>
            <person name="Kalinowski J."/>
            <person name="Ruckert C."/>
        </authorList>
    </citation>
    <scope>NUCLEOTIDE SEQUENCE</scope>
    <source>
        <strain evidence="9">CGMCC 1.15760</strain>
    </source>
</reference>
<dbReference type="PANTHER" id="PTHR33507:SF3">
    <property type="entry name" value="INNER MEMBRANE PROTEIN YBBJ"/>
    <property type="match status" value="1"/>
</dbReference>
<evidence type="ECO:0000256" key="2">
    <source>
        <dbReference type="ARBA" id="ARBA00022692"/>
    </source>
</evidence>
<sequence>MQKGKQIRLFILTILLIGFLIPSVALVTKAEAKSNVIYHIPIHEDIEKGLHAFLQRAFKEAEQNQADAIILDIHTPGGFTNAAGNIAKLMDATNIRTIAYINKDALSAGAFLALHADEVYMTPNGTMGAAGIIEQSGKDADKKVQSAWIKQMKAAAETKAGKDPIYAMAMADKDIDLPELGSPKGEFLTLSAKEAEQVKYSQGTAATLQDVLQATQLNDHEMIQVEPTFFEHVARFITNPIVIPILLSIASLGLIIELYSPGFGISGAMGLISLVLFFFGHLVAGFAGYETILLFILGAALIGAEFFIPGGIVGIIGIGAVIASIVMAGADVTHMLISVLIAISVAIVGMVIIMKVFGKKLTILNNLVLKDATTTEDGYVSNVNRIDLIGRTGKTVTPLRPSGIMDIQGERLDVVSEGAYIEAGKMVVIIKVEGSRIVVREEREEA</sequence>
<gene>
    <name evidence="9" type="primary">yqeZ</name>
    <name evidence="9" type="ORF">GCM10007425_04930</name>
</gene>
<reference evidence="9" key="2">
    <citation type="submission" date="2020-09" db="EMBL/GenBank/DDBJ databases">
        <authorList>
            <person name="Sun Q."/>
            <person name="Zhou Y."/>
        </authorList>
    </citation>
    <scope>NUCLEOTIDE SEQUENCE</scope>
    <source>
        <strain evidence="9">CGMCC 1.15760</strain>
    </source>
</reference>
<evidence type="ECO:0000256" key="4">
    <source>
        <dbReference type="ARBA" id="ARBA00023136"/>
    </source>
</evidence>
<feature type="domain" description="NfeD-like C-terminal" evidence="6">
    <location>
        <begin position="387"/>
        <end position="440"/>
    </location>
</feature>
<evidence type="ECO:0000256" key="1">
    <source>
        <dbReference type="ARBA" id="ARBA00004141"/>
    </source>
</evidence>
<evidence type="ECO:0000256" key="5">
    <source>
        <dbReference type="SAM" id="Phobius"/>
    </source>
</evidence>
<dbReference type="InterPro" id="IPR012340">
    <property type="entry name" value="NA-bd_OB-fold"/>
</dbReference>
<feature type="transmembrane region" description="Helical" evidence="5">
    <location>
        <begin position="236"/>
        <end position="256"/>
    </location>
</feature>
<dbReference type="Pfam" id="PF25145">
    <property type="entry name" value="NfeD1b_N"/>
    <property type="match status" value="1"/>
</dbReference>
<feature type="transmembrane region" description="Helical" evidence="5">
    <location>
        <begin position="336"/>
        <end position="357"/>
    </location>
</feature>
<proteinExistence type="predicted"/>
<dbReference type="AlphaFoldDB" id="A0A917D936"/>
<dbReference type="EMBL" id="BMJT01000002">
    <property type="protein sequence ID" value="GGG13636.1"/>
    <property type="molecule type" value="Genomic_DNA"/>
</dbReference>
<feature type="domain" description="NfeD1b N-terminal" evidence="8">
    <location>
        <begin position="37"/>
        <end position="223"/>
    </location>
</feature>
<keyword evidence="4 5" id="KW-0472">Membrane</keyword>
<dbReference type="Pfam" id="PF01957">
    <property type="entry name" value="NfeD"/>
    <property type="match status" value="1"/>
</dbReference>
<dbReference type="InterPro" id="IPR056739">
    <property type="entry name" value="NfeD_membrane"/>
</dbReference>
<evidence type="ECO:0000259" key="6">
    <source>
        <dbReference type="Pfam" id="PF01957"/>
    </source>
</evidence>
<evidence type="ECO:0000259" key="8">
    <source>
        <dbReference type="Pfam" id="PF25145"/>
    </source>
</evidence>
<comment type="caution">
    <text evidence="9">The sequence shown here is derived from an EMBL/GenBank/DDBJ whole genome shotgun (WGS) entry which is preliminary data.</text>
</comment>
<dbReference type="InterPro" id="IPR029045">
    <property type="entry name" value="ClpP/crotonase-like_dom_sf"/>
</dbReference>
<name>A0A917D936_9BACI</name>
<dbReference type="Gene3D" id="2.40.50.140">
    <property type="entry name" value="Nucleic acid-binding proteins"/>
    <property type="match status" value="1"/>
</dbReference>
<keyword evidence="3 5" id="KW-1133">Transmembrane helix</keyword>
<feature type="domain" description="NfeD integral membrane" evidence="7">
    <location>
        <begin position="242"/>
        <end position="355"/>
    </location>
</feature>
<dbReference type="SUPFAM" id="SSF141322">
    <property type="entry name" value="NfeD domain-like"/>
    <property type="match status" value="1"/>
</dbReference>
<dbReference type="RefSeq" id="WP_373286122.1">
    <property type="nucleotide sequence ID" value="NZ_BMJT01000002.1"/>
</dbReference>
<feature type="transmembrane region" description="Helical" evidence="5">
    <location>
        <begin position="286"/>
        <end position="304"/>
    </location>
</feature>
<evidence type="ECO:0000313" key="9">
    <source>
        <dbReference type="EMBL" id="GGG13636.1"/>
    </source>
</evidence>
<evidence type="ECO:0008006" key="11">
    <source>
        <dbReference type="Google" id="ProtNLM"/>
    </source>
</evidence>
<dbReference type="InterPro" id="IPR002810">
    <property type="entry name" value="NfeD-like_C"/>
</dbReference>
<dbReference type="Gene3D" id="3.90.226.10">
    <property type="entry name" value="2-enoyl-CoA Hydratase, Chain A, domain 1"/>
    <property type="match status" value="1"/>
</dbReference>
<organism evidence="9 10">
    <name type="scientific">Lysinibacillus alkalisoli</name>
    <dbReference type="NCBI Taxonomy" id="1911548"/>
    <lineage>
        <taxon>Bacteria</taxon>
        <taxon>Bacillati</taxon>
        <taxon>Bacillota</taxon>
        <taxon>Bacilli</taxon>
        <taxon>Bacillales</taxon>
        <taxon>Bacillaceae</taxon>
        <taxon>Lysinibacillus</taxon>
    </lineage>
</organism>
<dbReference type="CDD" id="cd07021">
    <property type="entry name" value="Clp_protease_NfeD_like"/>
    <property type="match status" value="1"/>
</dbReference>
<dbReference type="SUPFAM" id="SSF52096">
    <property type="entry name" value="ClpP/crotonase"/>
    <property type="match status" value="1"/>
</dbReference>
<dbReference type="GO" id="GO:0005886">
    <property type="term" value="C:plasma membrane"/>
    <property type="evidence" value="ECO:0007669"/>
    <property type="project" value="TreeGrafter"/>
</dbReference>
<feature type="transmembrane region" description="Helical" evidence="5">
    <location>
        <begin position="263"/>
        <end position="280"/>
    </location>
</feature>
<dbReference type="InterPro" id="IPR052165">
    <property type="entry name" value="Membrane_assoc_protease"/>
</dbReference>
<evidence type="ECO:0000313" key="10">
    <source>
        <dbReference type="Proteomes" id="UP000616608"/>
    </source>
</evidence>
<dbReference type="Proteomes" id="UP000616608">
    <property type="component" value="Unassembled WGS sequence"/>
</dbReference>
<evidence type="ECO:0000256" key="3">
    <source>
        <dbReference type="ARBA" id="ARBA00022989"/>
    </source>
</evidence>
<accession>A0A917D936</accession>
<dbReference type="InterPro" id="IPR056738">
    <property type="entry name" value="NfeD1b_N"/>
</dbReference>
<comment type="subcellular location">
    <subcellularLocation>
        <location evidence="1">Membrane</location>
        <topology evidence="1">Multi-pass membrane protein</topology>
    </subcellularLocation>
</comment>